<dbReference type="Proteomes" id="UP001642360">
    <property type="component" value="Unassembled WGS sequence"/>
</dbReference>
<dbReference type="EMBL" id="CAUOFW020007235">
    <property type="protein sequence ID" value="CAK9178137.1"/>
    <property type="molecule type" value="Genomic_DNA"/>
</dbReference>
<name>A0ABC8UDV9_9AQUA</name>
<evidence type="ECO:0000313" key="3">
    <source>
        <dbReference type="Proteomes" id="UP001642360"/>
    </source>
</evidence>
<reference evidence="2 3" key="1">
    <citation type="submission" date="2024-02" db="EMBL/GenBank/DDBJ databases">
        <authorList>
            <person name="Vignale AGUSTIN F."/>
            <person name="Sosa J E."/>
            <person name="Modenutti C."/>
        </authorList>
    </citation>
    <scope>NUCLEOTIDE SEQUENCE [LARGE SCALE GENOMIC DNA]</scope>
</reference>
<evidence type="ECO:0000256" key="1">
    <source>
        <dbReference type="SAM" id="MobiDB-lite"/>
    </source>
</evidence>
<protein>
    <submittedName>
        <fullName evidence="2">Uncharacterized protein</fullName>
    </submittedName>
</protein>
<dbReference type="AlphaFoldDB" id="A0ABC8UDV9"/>
<proteinExistence type="predicted"/>
<gene>
    <name evidence="2" type="ORF">ILEXP_LOCUS48055</name>
</gene>
<feature type="region of interest" description="Disordered" evidence="1">
    <location>
        <begin position="1"/>
        <end position="24"/>
    </location>
</feature>
<evidence type="ECO:0000313" key="2">
    <source>
        <dbReference type="EMBL" id="CAK9178137.1"/>
    </source>
</evidence>
<sequence length="93" mass="10336">MGVTERGTLSKRGIGSESFPKRLGNSITPVEVLGLACCTLEPSDHLALLDIDKYQSHFAEVNIKEAFFTQHSATVTFTNNELMLKTTEHNRLK</sequence>
<comment type="caution">
    <text evidence="2">The sequence shown here is derived from an EMBL/GenBank/DDBJ whole genome shotgun (WGS) entry which is preliminary data.</text>
</comment>
<keyword evidence="3" id="KW-1185">Reference proteome</keyword>
<organism evidence="2 3">
    <name type="scientific">Ilex paraguariensis</name>
    <name type="common">yerba mate</name>
    <dbReference type="NCBI Taxonomy" id="185542"/>
    <lineage>
        <taxon>Eukaryota</taxon>
        <taxon>Viridiplantae</taxon>
        <taxon>Streptophyta</taxon>
        <taxon>Embryophyta</taxon>
        <taxon>Tracheophyta</taxon>
        <taxon>Spermatophyta</taxon>
        <taxon>Magnoliopsida</taxon>
        <taxon>eudicotyledons</taxon>
        <taxon>Gunneridae</taxon>
        <taxon>Pentapetalae</taxon>
        <taxon>asterids</taxon>
        <taxon>campanulids</taxon>
        <taxon>Aquifoliales</taxon>
        <taxon>Aquifoliaceae</taxon>
        <taxon>Ilex</taxon>
    </lineage>
</organism>
<accession>A0ABC8UDV9</accession>